<feature type="transmembrane region" description="Helical" evidence="7">
    <location>
        <begin position="385"/>
        <end position="405"/>
    </location>
</feature>
<keyword evidence="2" id="KW-1003">Cell membrane</keyword>
<name>A0ABS2K230_9GAMM</name>
<feature type="domain" description="MacB-like periplasmic core" evidence="9">
    <location>
        <begin position="25"/>
        <end position="252"/>
    </location>
</feature>
<evidence type="ECO:0000256" key="6">
    <source>
        <dbReference type="ARBA" id="ARBA00038076"/>
    </source>
</evidence>
<organism evidence="10 11">
    <name type="scientific">Dyella flava</name>
    <dbReference type="NCBI Taxonomy" id="1920170"/>
    <lineage>
        <taxon>Bacteria</taxon>
        <taxon>Pseudomonadati</taxon>
        <taxon>Pseudomonadota</taxon>
        <taxon>Gammaproteobacteria</taxon>
        <taxon>Lysobacterales</taxon>
        <taxon>Rhodanobacteraceae</taxon>
        <taxon>Dyella</taxon>
    </lineage>
</organism>
<accession>A0ABS2K230</accession>
<evidence type="ECO:0000256" key="5">
    <source>
        <dbReference type="ARBA" id="ARBA00023136"/>
    </source>
</evidence>
<feature type="transmembrane region" description="Helical" evidence="7">
    <location>
        <begin position="341"/>
        <end position="365"/>
    </location>
</feature>
<dbReference type="Proteomes" id="UP001430149">
    <property type="component" value="Unassembled WGS sequence"/>
</dbReference>
<sequence length="419" mass="45578">MPMHPILSALRRHKTGTVLIALQIALTLAIVCNALLIIKTQFEQMGRPTGLDEHNLFVVATTQSGIDSSTDDGKSTLDASIKADLAALRQLPDVVDAYETRSLPLTGGLWGLGIRLMPNGAYVSHTTYFQADEHTLATLGLRLVAGRNFRSDEIGEDDDSGVLQPAVIIVSKHLADNLFPRGEALGKSVYFTSATKPSTIVGIVERMQTSSTYGGTDNRTWDTTLMPMRLVGVSRYYVVRVRSGRLDAAMQSVPEALYVQDPQRIIPDGSDDNDPGVRSFAQIRSEAYQGDRTLAMLMGIISIILLAVTGCGIAGLSSFWVGQRRRHIGVRRALGATRRDIARYFLIENALISAIGIIVGILFAFEFNGWLMKQFELARLPPTYVLIGAAMLLMLSQGAALAPALRAARIAPVQAIRSR</sequence>
<comment type="similarity">
    <text evidence="6">Belongs to the ABC-4 integral membrane protein family.</text>
</comment>
<dbReference type="PANTHER" id="PTHR30572:SF4">
    <property type="entry name" value="ABC TRANSPORTER PERMEASE YTRF"/>
    <property type="match status" value="1"/>
</dbReference>
<protein>
    <submittedName>
        <fullName evidence="10">ABC transporter permease</fullName>
    </submittedName>
</protein>
<evidence type="ECO:0000256" key="1">
    <source>
        <dbReference type="ARBA" id="ARBA00004651"/>
    </source>
</evidence>
<keyword evidence="11" id="KW-1185">Reference proteome</keyword>
<dbReference type="InterPro" id="IPR025857">
    <property type="entry name" value="MacB_PCD"/>
</dbReference>
<feature type="domain" description="ABC3 transporter permease C-terminal" evidence="8">
    <location>
        <begin position="300"/>
        <end position="412"/>
    </location>
</feature>
<evidence type="ECO:0000259" key="9">
    <source>
        <dbReference type="Pfam" id="PF12704"/>
    </source>
</evidence>
<dbReference type="Pfam" id="PF02687">
    <property type="entry name" value="FtsX"/>
    <property type="match status" value="1"/>
</dbReference>
<keyword evidence="3 7" id="KW-0812">Transmembrane</keyword>
<evidence type="ECO:0000313" key="10">
    <source>
        <dbReference type="EMBL" id="MBM7125206.1"/>
    </source>
</evidence>
<comment type="caution">
    <text evidence="10">The sequence shown here is derived from an EMBL/GenBank/DDBJ whole genome shotgun (WGS) entry which is preliminary data.</text>
</comment>
<evidence type="ECO:0000313" key="11">
    <source>
        <dbReference type="Proteomes" id="UP001430149"/>
    </source>
</evidence>
<evidence type="ECO:0000256" key="4">
    <source>
        <dbReference type="ARBA" id="ARBA00022989"/>
    </source>
</evidence>
<dbReference type="InterPro" id="IPR003838">
    <property type="entry name" value="ABC3_permease_C"/>
</dbReference>
<comment type="subcellular location">
    <subcellularLocation>
        <location evidence="1">Cell membrane</location>
        <topology evidence="1">Multi-pass membrane protein</topology>
    </subcellularLocation>
</comment>
<dbReference type="Pfam" id="PF12704">
    <property type="entry name" value="MacB_PCD"/>
    <property type="match status" value="1"/>
</dbReference>
<dbReference type="EMBL" id="JADIKE010000031">
    <property type="protein sequence ID" value="MBM7125206.1"/>
    <property type="molecule type" value="Genomic_DNA"/>
</dbReference>
<gene>
    <name evidence="10" type="ORF">ISP19_07395</name>
</gene>
<keyword evidence="5 7" id="KW-0472">Membrane</keyword>
<dbReference type="PANTHER" id="PTHR30572">
    <property type="entry name" value="MEMBRANE COMPONENT OF TRANSPORTER-RELATED"/>
    <property type="match status" value="1"/>
</dbReference>
<evidence type="ECO:0000256" key="3">
    <source>
        <dbReference type="ARBA" id="ARBA00022692"/>
    </source>
</evidence>
<feature type="transmembrane region" description="Helical" evidence="7">
    <location>
        <begin position="294"/>
        <end position="321"/>
    </location>
</feature>
<dbReference type="RefSeq" id="WP_204680721.1">
    <property type="nucleotide sequence ID" value="NZ_BSNR01000018.1"/>
</dbReference>
<dbReference type="InterPro" id="IPR050250">
    <property type="entry name" value="Macrolide_Exporter_MacB"/>
</dbReference>
<evidence type="ECO:0000256" key="7">
    <source>
        <dbReference type="SAM" id="Phobius"/>
    </source>
</evidence>
<reference evidence="10" key="1">
    <citation type="submission" date="2020-10" db="EMBL/GenBank/DDBJ databases">
        <title>Phylogeny of dyella-like bacteria.</title>
        <authorList>
            <person name="Fu J."/>
        </authorList>
    </citation>
    <scope>NUCLEOTIDE SEQUENCE</scope>
    <source>
        <strain evidence="10">DHOC52</strain>
    </source>
</reference>
<evidence type="ECO:0000259" key="8">
    <source>
        <dbReference type="Pfam" id="PF02687"/>
    </source>
</evidence>
<evidence type="ECO:0000256" key="2">
    <source>
        <dbReference type="ARBA" id="ARBA00022475"/>
    </source>
</evidence>
<proteinExistence type="inferred from homology"/>
<keyword evidence="4 7" id="KW-1133">Transmembrane helix</keyword>